<dbReference type="OrthoDB" id="164285at2"/>
<dbReference type="PANTHER" id="PTHR43140:SF1">
    <property type="entry name" value="TYPE I RESTRICTION ENZYME ECOKI SPECIFICITY SUBUNIT"/>
    <property type="match status" value="1"/>
</dbReference>
<dbReference type="EMBL" id="MWPQ01000040">
    <property type="protein sequence ID" value="OPH82903.1"/>
    <property type="molecule type" value="Genomic_DNA"/>
</dbReference>
<evidence type="ECO:0000256" key="1">
    <source>
        <dbReference type="ARBA" id="ARBA00010923"/>
    </source>
</evidence>
<keyword evidence="6" id="KW-1185">Reference proteome</keyword>
<dbReference type="InterPro" id="IPR044946">
    <property type="entry name" value="Restrct_endonuc_typeI_TRD_sf"/>
</dbReference>
<evidence type="ECO:0000259" key="4">
    <source>
        <dbReference type="Pfam" id="PF01420"/>
    </source>
</evidence>
<reference evidence="5 6" key="1">
    <citation type="submission" date="2017-02" db="EMBL/GenBank/DDBJ databases">
        <title>Genome sequence of the nitrite-oxidizing bacterium Nitrobacter vulgaris strain Ab1.</title>
        <authorList>
            <person name="Mellbye B.L."/>
            <person name="Davis E.W."/>
            <person name="Spieck E."/>
            <person name="Chang J.H."/>
            <person name="Bottomley P.J."/>
            <person name="Sayavedra-Soto L.A."/>
        </authorList>
    </citation>
    <scope>NUCLEOTIDE SEQUENCE [LARGE SCALE GENOMIC DNA]</scope>
    <source>
        <strain evidence="5 6">Ab1</strain>
    </source>
</reference>
<keyword evidence="2" id="KW-0680">Restriction system</keyword>
<dbReference type="CDD" id="cd17262">
    <property type="entry name" value="RMtype1_S_Aco12261I-TRD2-CR2"/>
    <property type="match status" value="1"/>
</dbReference>
<dbReference type="AlphaFoldDB" id="A0A1V4HY87"/>
<dbReference type="RefSeq" id="WP_079446933.1">
    <property type="nucleotide sequence ID" value="NZ_MWPQ01000040.1"/>
</dbReference>
<proteinExistence type="inferred from homology"/>
<dbReference type="InterPro" id="IPR051212">
    <property type="entry name" value="Type-I_RE_S_subunit"/>
</dbReference>
<dbReference type="SUPFAM" id="SSF116734">
    <property type="entry name" value="DNA methylase specificity domain"/>
    <property type="match status" value="2"/>
</dbReference>
<protein>
    <recommendedName>
        <fullName evidence="4">Type I restriction modification DNA specificity domain-containing protein</fullName>
    </recommendedName>
</protein>
<evidence type="ECO:0000256" key="3">
    <source>
        <dbReference type="ARBA" id="ARBA00023125"/>
    </source>
</evidence>
<dbReference type="Gene3D" id="3.90.220.20">
    <property type="entry name" value="DNA methylase specificity domains"/>
    <property type="match status" value="2"/>
</dbReference>
<dbReference type="REBASE" id="197853">
    <property type="entry name" value="S.NvuAb1ORF10295P"/>
</dbReference>
<dbReference type="Pfam" id="PF01420">
    <property type="entry name" value="Methylase_S"/>
    <property type="match status" value="2"/>
</dbReference>
<accession>A0A1V4HY87</accession>
<feature type="domain" description="Type I restriction modification DNA specificity" evidence="4">
    <location>
        <begin position="112"/>
        <end position="250"/>
    </location>
</feature>
<dbReference type="PANTHER" id="PTHR43140">
    <property type="entry name" value="TYPE-1 RESTRICTION ENZYME ECOKI SPECIFICITY PROTEIN"/>
    <property type="match status" value="1"/>
</dbReference>
<evidence type="ECO:0000313" key="5">
    <source>
        <dbReference type="EMBL" id="OPH82903.1"/>
    </source>
</evidence>
<organism evidence="5 6">
    <name type="scientific">Nitrobacter vulgaris</name>
    <dbReference type="NCBI Taxonomy" id="29421"/>
    <lineage>
        <taxon>Bacteria</taxon>
        <taxon>Pseudomonadati</taxon>
        <taxon>Pseudomonadota</taxon>
        <taxon>Alphaproteobacteria</taxon>
        <taxon>Hyphomicrobiales</taxon>
        <taxon>Nitrobacteraceae</taxon>
        <taxon>Nitrobacter</taxon>
    </lineage>
</organism>
<sequence>MNADCLLAHYEKIADAPDAIARLRRFILDLAVRGKLVPQDPNDEPASELLRRIAKEKARLVKAGEIKREKPTERASADDLDFDAPAGWSVTCLSEITICLDYRRVPINGTERDARNVGKSQKELFPYYGATQQQGWIDDYLFDGEFILLGEDGVPFHDQLRTKAYLITGKSWVNNHAHVFQGILASPRFLVHYLNVFDYAGRVVGATRAKLNQAQAVTIPVPLPPLAEQHRIVAKVDELMGLCDRLEAARANREGVRDRLVAASLVRLNAPDPETFHADARFALDALPALTTRPDQIKALRQTILNLAVRGKLLTQDENDEPASELLKRIAKEKARLVKAGEIRKEKARPPISDDDKSFDPPNSWSWVRLGDLSQLVTSGSRDWAQHYATEGAIFVRMGNLSKDHYRLRLDHIQRVKAPSDGEGTRTRLQPGDILISITGDVGMLGLIPEGFGEAYINQHTAMVRPITEIKGRYLAELFRSPFAQGQFNQPQRGIKNSFRLTDVTQFVVPLPPLAEQHRIVAKVDALMALCDRLEASLTATAATRRRLLDALLAEALASVEARELEAAE</sequence>
<name>A0A1V4HY87_NITVU</name>
<comment type="caution">
    <text evidence="5">The sequence shown here is derived from an EMBL/GenBank/DDBJ whole genome shotgun (WGS) entry which is preliminary data.</text>
</comment>
<feature type="domain" description="Type I restriction modification DNA specificity" evidence="4">
    <location>
        <begin position="363"/>
        <end position="538"/>
    </location>
</feature>
<dbReference type="GO" id="GO:0003677">
    <property type="term" value="F:DNA binding"/>
    <property type="evidence" value="ECO:0007669"/>
    <property type="project" value="UniProtKB-KW"/>
</dbReference>
<dbReference type="STRING" id="29421.B2M20_10290"/>
<comment type="similarity">
    <text evidence="1">Belongs to the type-I restriction system S methylase family.</text>
</comment>
<dbReference type="InterPro" id="IPR000055">
    <property type="entry name" value="Restrct_endonuc_typeI_TRD"/>
</dbReference>
<dbReference type="GO" id="GO:0009307">
    <property type="term" value="P:DNA restriction-modification system"/>
    <property type="evidence" value="ECO:0007669"/>
    <property type="project" value="UniProtKB-KW"/>
</dbReference>
<evidence type="ECO:0000313" key="6">
    <source>
        <dbReference type="Proteomes" id="UP000189940"/>
    </source>
</evidence>
<keyword evidence="3" id="KW-0238">DNA-binding</keyword>
<gene>
    <name evidence="5" type="ORF">B2M20_10290</name>
</gene>
<dbReference type="Proteomes" id="UP000189940">
    <property type="component" value="Unassembled WGS sequence"/>
</dbReference>
<evidence type="ECO:0000256" key="2">
    <source>
        <dbReference type="ARBA" id="ARBA00022747"/>
    </source>
</evidence>